<sequence length="493" mass="53422">MSEQHTATMPILSRDAIFRAALTFCLDGADASMYALFKSANSAETIWRVLAESHPSKPSNICASAMNELERMFAEGLVRWGRKPTAGMMKTFRTAVANWHNRMQDLPDMNPLALADWFTVDGTQWIVTPGSPCWPSQLEDLAIRSDWAPPLCLWGKGDPRALTSCSKPLGIVGSRDVTEYGRYVAHTLAEQAAASGHLVVSGGAMGTDAAAHWGALNAVHGRNQLTVGRTVAVFAGGLNHMGPMRNRTLFERIEAQSGALISELCPNVVPEARRFLLRNRIIAALSSTLVVAQARLRSGALNTAGWACELMREVYAAPGDINQPVNAGCNKIISEQKAVLLCAATAIEDICHEAHPPIMAYGESEASAQQTTESSRAASSTAGFSHSAHTENTTYPSQMPDLRAPSETNRVLRRAPIRISDLPETQRMMVSLIRECNKRHLVTTPDALLRVARTIAADDIPDIATVLELLGTMELNGIVERKADAMVLSEFVA</sequence>
<dbReference type="GO" id="GO:0009294">
    <property type="term" value="P:DNA-mediated transformation"/>
    <property type="evidence" value="ECO:0007669"/>
    <property type="project" value="InterPro"/>
</dbReference>
<evidence type="ECO:0000313" key="5">
    <source>
        <dbReference type="Proteomes" id="UP000029066"/>
    </source>
</evidence>
<dbReference type="Gene3D" id="3.40.50.450">
    <property type="match status" value="1"/>
</dbReference>
<dbReference type="OrthoDB" id="9785707at2"/>
<dbReference type="InterPro" id="IPR003488">
    <property type="entry name" value="DprA"/>
</dbReference>
<gene>
    <name evidence="4" type="ORF">BISA_1805</name>
</gene>
<proteinExistence type="inferred from homology"/>
<evidence type="ECO:0000259" key="3">
    <source>
        <dbReference type="Pfam" id="PF02481"/>
    </source>
</evidence>
<protein>
    <submittedName>
        <fullName evidence="4">Putative DNA protecting protein DprA</fullName>
    </submittedName>
</protein>
<feature type="compositionally biased region" description="Low complexity" evidence="2">
    <location>
        <begin position="366"/>
        <end position="382"/>
    </location>
</feature>
<dbReference type="SUPFAM" id="SSF102405">
    <property type="entry name" value="MCP/YpsA-like"/>
    <property type="match status" value="1"/>
</dbReference>
<comment type="caution">
    <text evidence="4">The sequence shown here is derived from an EMBL/GenBank/DDBJ whole genome shotgun (WGS) entry which is preliminary data.</text>
</comment>
<evidence type="ECO:0000313" key="4">
    <source>
        <dbReference type="EMBL" id="KFI91208.1"/>
    </source>
</evidence>
<dbReference type="Pfam" id="PF02481">
    <property type="entry name" value="DNA_processg_A"/>
    <property type="match status" value="1"/>
</dbReference>
<dbReference type="AlphaFoldDB" id="A0A087D6Q8"/>
<dbReference type="RefSeq" id="WP_081890110.1">
    <property type="nucleotide sequence ID" value="NZ_JDUT01000006.1"/>
</dbReference>
<dbReference type="PANTHER" id="PTHR43022:SF1">
    <property type="entry name" value="PROTEIN SMF"/>
    <property type="match status" value="1"/>
</dbReference>
<organism evidence="4 5">
    <name type="scientific">Bifidobacterium saguini DSM 23967</name>
    <dbReference type="NCBI Taxonomy" id="1437607"/>
    <lineage>
        <taxon>Bacteria</taxon>
        <taxon>Bacillati</taxon>
        <taxon>Actinomycetota</taxon>
        <taxon>Actinomycetes</taxon>
        <taxon>Bifidobacteriales</taxon>
        <taxon>Bifidobacteriaceae</taxon>
        <taxon>Bifidobacterium</taxon>
    </lineage>
</organism>
<feature type="domain" description="Smf/DprA SLOG" evidence="3">
    <location>
        <begin position="126"/>
        <end position="351"/>
    </location>
</feature>
<comment type="similarity">
    <text evidence="1">Belongs to the DprA/Smf family.</text>
</comment>
<dbReference type="PANTHER" id="PTHR43022">
    <property type="entry name" value="PROTEIN SMF"/>
    <property type="match status" value="1"/>
</dbReference>
<reference evidence="4 5" key="1">
    <citation type="submission" date="2014-03" db="EMBL/GenBank/DDBJ databases">
        <title>Genomics of Bifidobacteria.</title>
        <authorList>
            <person name="Ventura M."/>
            <person name="Milani C."/>
            <person name="Lugli G.A."/>
        </authorList>
    </citation>
    <scope>NUCLEOTIDE SEQUENCE [LARGE SCALE GENOMIC DNA]</scope>
    <source>
        <strain evidence="4 5">DSM 23967</strain>
    </source>
</reference>
<accession>A0A087D6Q8</accession>
<dbReference type="STRING" id="1437607.BISA_1805"/>
<dbReference type="Proteomes" id="UP000029066">
    <property type="component" value="Unassembled WGS sequence"/>
</dbReference>
<evidence type="ECO:0000256" key="2">
    <source>
        <dbReference type="SAM" id="MobiDB-lite"/>
    </source>
</evidence>
<name>A0A087D6Q8_9BIFI</name>
<dbReference type="EMBL" id="JGZN01000016">
    <property type="protein sequence ID" value="KFI91208.1"/>
    <property type="molecule type" value="Genomic_DNA"/>
</dbReference>
<evidence type="ECO:0000256" key="1">
    <source>
        <dbReference type="ARBA" id="ARBA00006525"/>
    </source>
</evidence>
<feature type="region of interest" description="Disordered" evidence="2">
    <location>
        <begin position="363"/>
        <end position="408"/>
    </location>
</feature>
<dbReference type="InterPro" id="IPR057666">
    <property type="entry name" value="DrpA_SLOG"/>
</dbReference>